<evidence type="ECO:0000313" key="11">
    <source>
        <dbReference type="EMBL" id="KAL2091310.1"/>
    </source>
</evidence>
<sequence length="207" mass="23133">MGGMKAEWTKPRLKVVMMGNSGVGKSSFMHRFVNHRFTNLFRATIGTDLLTKEISVDGRSVVLQIWDTAGTERFLSLGTALFRGAHCCLLVFDVTSTASFSALDDWLHELLTQVNPHNPAEFPLLVIGNKTDQKNRQVSREQAQHWCKVTGAEYIEGSAKEDVNVDKSFHQAARAALNYFKANAVETDCHIQISEKSSETPQNRCQC</sequence>
<name>A0ABD1JWR4_9TELE</name>
<dbReference type="FunFam" id="3.40.50.300:FF:000751">
    <property type="entry name" value="Rab family GTPase, putative"/>
    <property type="match status" value="1"/>
</dbReference>
<dbReference type="SUPFAM" id="SSF52540">
    <property type="entry name" value="P-loop containing nucleoside triphosphate hydrolases"/>
    <property type="match status" value="1"/>
</dbReference>
<evidence type="ECO:0000256" key="6">
    <source>
        <dbReference type="ARBA" id="ARBA00023134"/>
    </source>
</evidence>
<comment type="function">
    <text evidence="9">Controls vesicular trafficking from endosomes to the trans-Golgi network (TGN). Acts as a negative regulator of TLR9 signaling and can suppress TLR9-triggered TNFA, IL6, and IFNB production in macrophages by promoting TLR9 lysosomal degradation. Also negatively regulates TLR4 signaling in macrophages by promoting lysosomal degradation of TLR4. Promotes megakaryocytic differentiation by increasing NF-kappa-B-dependent IL6 production and subsequently enhancing the association of STAT3 with GATA1. Not involved in the regulation of the EGF- and EGFR degradation pathway.</text>
</comment>
<keyword evidence="7" id="KW-0449">Lipoprotein</keyword>
<evidence type="ECO:0000256" key="5">
    <source>
        <dbReference type="ARBA" id="ARBA00022927"/>
    </source>
</evidence>
<dbReference type="Gene3D" id="3.40.50.300">
    <property type="entry name" value="P-loop containing nucleotide triphosphate hydrolases"/>
    <property type="match status" value="1"/>
</dbReference>
<evidence type="ECO:0000256" key="4">
    <source>
        <dbReference type="ARBA" id="ARBA00022741"/>
    </source>
</evidence>
<keyword evidence="3" id="KW-0813">Transport</keyword>
<dbReference type="GO" id="GO:0005770">
    <property type="term" value="C:late endosome"/>
    <property type="evidence" value="ECO:0007669"/>
    <property type="project" value="UniProtKB-ARBA"/>
</dbReference>
<dbReference type="Pfam" id="PF00071">
    <property type="entry name" value="Ras"/>
    <property type="match status" value="1"/>
</dbReference>
<accession>A0ABD1JWR4</accession>
<dbReference type="Proteomes" id="UP001591681">
    <property type="component" value="Unassembled WGS sequence"/>
</dbReference>
<protein>
    <recommendedName>
        <fullName evidence="10">Ras-related protein Rab-7b</fullName>
    </recommendedName>
</protein>
<dbReference type="SMART" id="SM00173">
    <property type="entry name" value="RAS"/>
    <property type="match status" value="1"/>
</dbReference>
<dbReference type="InterPro" id="IPR005225">
    <property type="entry name" value="Small_GTP-bd"/>
</dbReference>
<dbReference type="PROSITE" id="PS51419">
    <property type="entry name" value="RAB"/>
    <property type="match status" value="1"/>
</dbReference>
<evidence type="ECO:0000256" key="3">
    <source>
        <dbReference type="ARBA" id="ARBA00022448"/>
    </source>
</evidence>
<dbReference type="SMART" id="SM00176">
    <property type="entry name" value="RAN"/>
    <property type="match status" value="1"/>
</dbReference>
<keyword evidence="5" id="KW-0653">Protein transport</keyword>
<dbReference type="GO" id="GO:0005764">
    <property type="term" value="C:lysosome"/>
    <property type="evidence" value="ECO:0007669"/>
    <property type="project" value="UniProtKB-ARBA"/>
</dbReference>
<evidence type="ECO:0000313" key="12">
    <source>
        <dbReference type="Proteomes" id="UP001591681"/>
    </source>
</evidence>
<comment type="caution">
    <text evidence="11">The sequence shown here is derived from an EMBL/GenBank/DDBJ whole genome shotgun (WGS) entry which is preliminary data.</text>
</comment>
<dbReference type="SMART" id="SM00175">
    <property type="entry name" value="RAB"/>
    <property type="match status" value="1"/>
</dbReference>
<keyword evidence="8" id="KW-0636">Prenylation</keyword>
<dbReference type="PROSITE" id="PS51421">
    <property type="entry name" value="RAS"/>
    <property type="match status" value="1"/>
</dbReference>
<evidence type="ECO:0000256" key="9">
    <source>
        <dbReference type="ARBA" id="ARBA00058158"/>
    </source>
</evidence>
<dbReference type="GO" id="GO:0030670">
    <property type="term" value="C:phagocytic vesicle membrane"/>
    <property type="evidence" value="ECO:0007669"/>
    <property type="project" value="UniProtKB-SubCell"/>
</dbReference>
<dbReference type="AlphaFoldDB" id="A0ABD1JWR4"/>
<dbReference type="GO" id="GO:0005525">
    <property type="term" value="F:GTP binding"/>
    <property type="evidence" value="ECO:0007669"/>
    <property type="project" value="UniProtKB-KW"/>
</dbReference>
<reference evidence="11 12" key="1">
    <citation type="submission" date="2024-09" db="EMBL/GenBank/DDBJ databases">
        <title>A chromosome-level genome assembly of Gray's grenadier anchovy, Coilia grayii.</title>
        <authorList>
            <person name="Fu Z."/>
        </authorList>
    </citation>
    <scope>NUCLEOTIDE SEQUENCE [LARGE SCALE GENOMIC DNA]</scope>
    <source>
        <strain evidence="11">G4</strain>
        <tissue evidence="11">Muscle</tissue>
    </source>
</reference>
<organism evidence="11 12">
    <name type="scientific">Coilia grayii</name>
    <name type="common">Gray's grenadier anchovy</name>
    <dbReference type="NCBI Taxonomy" id="363190"/>
    <lineage>
        <taxon>Eukaryota</taxon>
        <taxon>Metazoa</taxon>
        <taxon>Chordata</taxon>
        <taxon>Craniata</taxon>
        <taxon>Vertebrata</taxon>
        <taxon>Euteleostomi</taxon>
        <taxon>Actinopterygii</taxon>
        <taxon>Neopterygii</taxon>
        <taxon>Teleostei</taxon>
        <taxon>Clupei</taxon>
        <taxon>Clupeiformes</taxon>
        <taxon>Clupeoidei</taxon>
        <taxon>Engraulidae</taxon>
        <taxon>Coilinae</taxon>
        <taxon>Coilia</taxon>
    </lineage>
</organism>
<dbReference type="PRINTS" id="PR00449">
    <property type="entry name" value="RASTRNSFRMNG"/>
</dbReference>
<dbReference type="NCBIfam" id="TIGR00231">
    <property type="entry name" value="small_GTP"/>
    <property type="match status" value="1"/>
</dbReference>
<keyword evidence="4" id="KW-0547">Nucleotide-binding</keyword>
<dbReference type="PANTHER" id="PTHR47981">
    <property type="entry name" value="RAB FAMILY"/>
    <property type="match status" value="1"/>
</dbReference>
<evidence type="ECO:0000256" key="2">
    <source>
        <dbReference type="ARBA" id="ARBA00006270"/>
    </source>
</evidence>
<gene>
    <name evidence="11" type="ORF">ACEWY4_013573</name>
</gene>
<keyword evidence="6" id="KW-0342">GTP-binding</keyword>
<evidence type="ECO:0000256" key="1">
    <source>
        <dbReference type="ARBA" id="ARBA00004616"/>
    </source>
</evidence>
<dbReference type="EMBL" id="JBHFQA010000011">
    <property type="protein sequence ID" value="KAL2091310.1"/>
    <property type="molecule type" value="Genomic_DNA"/>
</dbReference>
<dbReference type="SMART" id="SM00174">
    <property type="entry name" value="RHO"/>
    <property type="match status" value="1"/>
</dbReference>
<dbReference type="GO" id="GO:0015031">
    <property type="term" value="P:protein transport"/>
    <property type="evidence" value="ECO:0007669"/>
    <property type="project" value="UniProtKB-KW"/>
</dbReference>
<evidence type="ECO:0000256" key="10">
    <source>
        <dbReference type="ARBA" id="ARBA00067801"/>
    </source>
</evidence>
<keyword evidence="12" id="KW-1185">Reference proteome</keyword>
<evidence type="ECO:0000256" key="7">
    <source>
        <dbReference type="ARBA" id="ARBA00023288"/>
    </source>
</evidence>
<comment type="subcellular location">
    <subcellularLocation>
        <location evidence="1">Cytoplasmic vesicle</location>
        <location evidence="1">Phagosome membrane</location>
        <topology evidence="1">Lipid-anchor</topology>
        <orientation evidence="1">Cytoplasmic side</orientation>
    </subcellularLocation>
</comment>
<dbReference type="PANTHER" id="PTHR47981:SF6">
    <property type="entry name" value="SI:DKEY-13A21.4"/>
    <property type="match status" value="1"/>
</dbReference>
<proteinExistence type="inferred from homology"/>
<dbReference type="GO" id="GO:0002682">
    <property type="term" value="P:regulation of immune system process"/>
    <property type="evidence" value="ECO:0007669"/>
    <property type="project" value="UniProtKB-ARBA"/>
</dbReference>
<dbReference type="InterPro" id="IPR027417">
    <property type="entry name" value="P-loop_NTPase"/>
</dbReference>
<dbReference type="InterPro" id="IPR001806">
    <property type="entry name" value="Small_GTPase"/>
</dbReference>
<evidence type="ECO:0000256" key="8">
    <source>
        <dbReference type="ARBA" id="ARBA00023289"/>
    </source>
</evidence>
<comment type="similarity">
    <text evidence="2">Belongs to the small GTPase superfamily. Rab family.</text>
</comment>